<dbReference type="RefSeq" id="WP_296951648.1">
    <property type="nucleotide sequence ID" value="NZ_LT599021.1"/>
</dbReference>
<protein>
    <submittedName>
        <fullName evidence="2">Uncharacterized protein</fullName>
    </submittedName>
</protein>
<gene>
    <name evidence="2" type="ORF">KL86DYS2_13159</name>
</gene>
<dbReference type="EMBL" id="FLUL01000001">
    <property type="protein sequence ID" value="SBW07410.1"/>
    <property type="molecule type" value="Genomic_DNA"/>
</dbReference>
<reference evidence="2" key="1">
    <citation type="submission" date="2016-04" db="EMBL/GenBank/DDBJ databases">
        <authorList>
            <person name="Evans L.H."/>
            <person name="Alamgir A."/>
            <person name="Owens N."/>
            <person name="Weber N.D."/>
            <person name="Virtaneva K."/>
            <person name="Barbian K."/>
            <person name="Babar A."/>
            <person name="Rosenke K."/>
        </authorList>
    </citation>
    <scope>NUCLEOTIDE SEQUENCE</scope>
    <source>
        <strain evidence="2">86-2</strain>
    </source>
</reference>
<accession>A0A212K6T5</accession>
<evidence type="ECO:0000313" key="2">
    <source>
        <dbReference type="EMBL" id="SBW07410.1"/>
    </source>
</evidence>
<dbReference type="AlphaFoldDB" id="A0A212K6T5"/>
<proteinExistence type="predicted"/>
<evidence type="ECO:0000256" key="1">
    <source>
        <dbReference type="SAM" id="MobiDB-lite"/>
    </source>
</evidence>
<feature type="compositionally biased region" description="Basic residues" evidence="1">
    <location>
        <begin position="84"/>
        <end position="94"/>
    </location>
</feature>
<name>A0A212K6T5_9BACT</name>
<feature type="region of interest" description="Disordered" evidence="1">
    <location>
        <begin position="71"/>
        <end position="94"/>
    </location>
</feature>
<sequence length="94" mass="10736">MTNLALRSEVEALVHEVEKTHRYSMSRIYGLYNRVFGTNEAPQSCASCLIRKVRELKNWIAKNSDNERIADKETSAVQSAKTAKTAKKHLKKDK</sequence>
<organism evidence="2">
    <name type="scientific">uncultured Dysgonomonas sp</name>
    <dbReference type="NCBI Taxonomy" id="206096"/>
    <lineage>
        <taxon>Bacteria</taxon>
        <taxon>Pseudomonadati</taxon>
        <taxon>Bacteroidota</taxon>
        <taxon>Bacteroidia</taxon>
        <taxon>Bacteroidales</taxon>
        <taxon>Dysgonomonadaceae</taxon>
        <taxon>Dysgonomonas</taxon>
        <taxon>environmental samples</taxon>
    </lineage>
</organism>